<dbReference type="InterPro" id="IPR032675">
    <property type="entry name" value="LRR_dom_sf"/>
</dbReference>
<dbReference type="Pfam" id="PF08263">
    <property type="entry name" value="LRRNT_2"/>
    <property type="match status" value="1"/>
</dbReference>
<dbReference type="SUPFAM" id="SSF52058">
    <property type="entry name" value="L domain-like"/>
    <property type="match status" value="1"/>
</dbReference>
<dbReference type="PANTHER" id="PTHR48059">
    <property type="entry name" value="POLYGALACTURONASE INHIBITOR 1"/>
    <property type="match status" value="1"/>
</dbReference>
<evidence type="ECO:0000313" key="8">
    <source>
        <dbReference type="Proteomes" id="UP001055439"/>
    </source>
</evidence>
<dbReference type="Pfam" id="PF00560">
    <property type="entry name" value="LRR_1"/>
    <property type="match status" value="3"/>
</dbReference>
<dbReference type="EMBL" id="CP097508">
    <property type="protein sequence ID" value="URE10795.1"/>
    <property type="molecule type" value="Genomic_DNA"/>
</dbReference>
<evidence type="ECO:0000256" key="5">
    <source>
        <dbReference type="SAM" id="SignalP"/>
    </source>
</evidence>
<dbReference type="InterPro" id="IPR001611">
    <property type="entry name" value="Leu-rich_rpt"/>
</dbReference>
<proteinExistence type="inferred from homology"/>
<dbReference type="Proteomes" id="UP001055439">
    <property type="component" value="Chromosome 6"/>
</dbReference>
<gene>
    <name evidence="7" type="ORF">MUK42_24373</name>
</gene>
<dbReference type="OrthoDB" id="602571at2759"/>
<sequence length="346" mass="37767">MSSPTLSVAFFLFFLLLLISSSTLPVASMDCNKGDREALLKIKEGLGNPPQLSTWIPATNCCAWDNLYCDDAGRVYNVYIYNADVTAALPVAFGDLSAIQSLSLQDMPGLTGPIPRSFAKLSHLYLLSISNTSISGPVPDFLTSTNLSALTLPTNKLSGPIPPALSRLPYLRYVDLSHNMLSGPIPPGLLHGEYQFLILSNNRLTGAIPSSYGQGDVNTIDLGHNRLTGYPSFLFDRTRPTVKLDLSWNELAFDIAKAALPWHLEYLDLSHNRIRGGVPKSLKDLYKLLVLNLTYNELCGEIPTGRAMAYHGAECYLHNKCLCGTPLPPCRATERATVAAQKPHSC</sequence>
<keyword evidence="8" id="KW-1185">Reference proteome</keyword>
<name>A0A9E7G9X4_9LILI</name>
<evidence type="ECO:0000256" key="4">
    <source>
        <dbReference type="ARBA" id="ARBA00038043"/>
    </source>
</evidence>
<dbReference type="InterPro" id="IPR013210">
    <property type="entry name" value="LRR_N_plant-typ"/>
</dbReference>
<dbReference type="PANTHER" id="PTHR48059:SF23">
    <property type="entry name" value="LEUCINE-RICH REPEAT-CONTAINING N-TERMINAL PLANT-TYPE DOMAIN-CONTAINING PROTEIN"/>
    <property type="match status" value="1"/>
</dbReference>
<evidence type="ECO:0000256" key="3">
    <source>
        <dbReference type="ARBA" id="ARBA00022737"/>
    </source>
</evidence>
<reference evidence="7" key="1">
    <citation type="submission" date="2022-05" db="EMBL/GenBank/DDBJ databases">
        <title>The Musa troglodytarum L. genome provides insights into the mechanism of non-climacteric behaviour and enrichment of carotenoids.</title>
        <authorList>
            <person name="Wang J."/>
        </authorList>
    </citation>
    <scope>NUCLEOTIDE SEQUENCE</scope>
    <source>
        <tissue evidence="7">Leaf</tissue>
    </source>
</reference>
<keyword evidence="3" id="KW-0677">Repeat</keyword>
<evidence type="ECO:0000259" key="6">
    <source>
        <dbReference type="Pfam" id="PF08263"/>
    </source>
</evidence>
<dbReference type="AlphaFoldDB" id="A0A9E7G9X4"/>
<keyword evidence="2" id="KW-0433">Leucine-rich repeat</keyword>
<evidence type="ECO:0000256" key="2">
    <source>
        <dbReference type="ARBA" id="ARBA00022614"/>
    </source>
</evidence>
<feature type="signal peptide" evidence="5">
    <location>
        <begin position="1"/>
        <end position="23"/>
    </location>
</feature>
<dbReference type="Gene3D" id="3.80.10.10">
    <property type="entry name" value="Ribonuclease Inhibitor"/>
    <property type="match status" value="1"/>
</dbReference>
<organism evidence="7 8">
    <name type="scientific">Musa troglodytarum</name>
    <name type="common">fe'i banana</name>
    <dbReference type="NCBI Taxonomy" id="320322"/>
    <lineage>
        <taxon>Eukaryota</taxon>
        <taxon>Viridiplantae</taxon>
        <taxon>Streptophyta</taxon>
        <taxon>Embryophyta</taxon>
        <taxon>Tracheophyta</taxon>
        <taxon>Spermatophyta</taxon>
        <taxon>Magnoliopsida</taxon>
        <taxon>Liliopsida</taxon>
        <taxon>Zingiberales</taxon>
        <taxon>Musaceae</taxon>
        <taxon>Musa</taxon>
    </lineage>
</organism>
<feature type="domain" description="Leucine-rich repeat-containing N-terminal plant-type" evidence="6">
    <location>
        <begin position="33"/>
        <end position="70"/>
    </location>
</feature>
<accession>A0A9E7G9X4</accession>
<comment type="subcellular location">
    <subcellularLocation>
        <location evidence="1">Cell envelope</location>
    </subcellularLocation>
</comment>
<evidence type="ECO:0000256" key="1">
    <source>
        <dbReference type="ARBA" id="ARBA00004196"/>
    </source>
</evidence>
<feature type="chain" id="PRO_5038891141" evidence="5">
    <location>
        <begin position="24"/>
        <end position="346"/>
    </location>
</feature>
<evidence type="ECO:0000313" key="7">
    <source>
        <dbReference type="EMBL" id="URE10795.1"/>
    </source>
</evidence>
<comment type="similarity">
    <text evidence="4">Belongs to the polygalacturonase-inhibiting protein family.</text>
</comment>
<protein>
    <submittedName>
        <fullName evidence="7">Leucine rich repeat N-terminal domain</fullName>
    </submittedName>
</protein>
<dbReference type="InterPro" id="IPR051848">
    <property type="entry name" value="PGIP"/>
</dbReference>
<keyword evidence="5" id="KW-0732">Signal</keyword>